<dbReference type="InterPro" id="IPR025121">
    <property type="entry name" value="GTPase_HflX_N"/>
</dbReference>
<dbReference type="InterPro" id="IPR016496">
    <property type="entry name" value="GTPase_HflX"/>
</dbReference>
<comment type="subcellular location">
    <subcellularLocation>
        <location evidence="5">Cytoplasm</location>
    </subcellularLocation>
    <text evidence="5">May associate with membranes.</text>
</comment>
<feature type="region of interest" description="Disordered" evidence="6">
    <location>
        <begin position="1"/>
        <end position="22"/>
    </location>
</feature>
<evidence type="ECO:0000256" key="6">
    <source>
        <dbReference type="SAM" id="MobiDB-lite"/>
    </source>
</evidence>
<organism evidence="8 9">
    <name type="scientific">Caldovatus aquaticus</name>
    <dbReference type="NCBI Taxonomy" id="2865671"/>
    <lineage>
        <taxon>Bacteria</taxon>
        <taxon>Pseudomonadati</taxon>
        <taxon>Pseudomonadota</taxon>
        <taxon>Alphaproteobacteria</taxon>
        <taxon>Acetobacterales</taxon>
        <taxon>Roseomonadaceae</taxon>
        <taxon>Caldovatus</taxon>
    </lineage>
</organism>
<dbReference type="Pfam" id="PF13167">
    <property type="entry name" value="GTP-bdg_N"/>
    <property type="match status" value="1"/>
</dbReference>
<dbReference type="InterPro" id="IPR030394">
    <property type="entry name" value="G_HFLX_dom"/>
</dbReference>
<keyword evidence="2 5" id="KW-0547">Nucleotide-binding</keyword>
<dbReference type="HAMAP" id="MF_00900">
    <property type="entry name" value="GTPase_HflX"/>
    <property type="match status" value="1"/>
</dbReference>
<dbReference type="PRINTS" id="PR00326">
    <property type="entry name" value="GTP1OBG"/>
</dbReference>
<evidence type="ECO:0000256" key="4">
    <source>
        <dbReference type="ARBA" id="ARBA00023134"/>
    </source>
</evidence>
<name>A0ABS7F1F1_9PROT</name>
<dbReference type="PANTHER" id="PTHR10229">
    <property type="entry name" value="GTP-BINDING PROTEIN HFLX"/>
    <property type="match status" value="1"/>
</dbReference>
<comment type="subunit">
    <text evidence="5">Monomer. Associates with the 50S ribosomal subunit.</text>
</comment>
<dbReference type="InterPro" id="IPR027417">
    <property type="entry name" value="P-loop_NTPase"/>
</dbReference>
<protein>
    <recommendedName>
        <fullName evidence="5">GTPase HflX</fullName>
    </recommendedName>
    <alternativeName>
        <fullName evidence="5">GTP-binding protein HflX</fullName>
    </alternativeName>
</protein>
<dbReference type="InterPro" id="IPR032305">
    <property type="entry name" value="GTP-bd_M"/>
</dbReference>
<dbReference type="Proteomes" id="UP001519924">
    <property type="component" value="Unassembled WGS sequence"/>
</dbReference>
<comment type="function">
    <text evidence="5">GTPase that associates with the 50S ribosomal subunit and may have a role during protein synthesis or ribosome biogenesis.</text>
</comment>
<dbReference type="RefSeq" id="WP_220117205.1">
    <property type="nucleotide sequence ID" value="NZ_JAHZUY010000015.1"/>
</dbReference>
<evidence type="ECO:0000256" key="5">
    <source>
        <dbReference type="HAMAP-Rule" id="MF_00900"/>
    </source>
</evidence>
<keyword evidence="4 5" id="KW-0342">GTP-binding</keyword>
<dbReference type="PIRSF" id="PIRSF006809">
    <property type="entry name" value="GTP-binding_hflX_prd"/>
    <property type="match status" value="1"/>
</dbReference>
<keyword evidence="1" id="KW-0479">Metal-binding</keyword>
<dbReference type="Pfam" id="PF19275">
    <property type="entry name" value="HflX_C"/>
    <property type="match status" value="1"/>
</dbReference>
<evidence type="ECO:0000259" key="7">
    <source>
        <dbReference type="PROSITE" id="PS51705"/>
    </source>
</evidence>
<keyword evidence="5" id="KW-0963">Cytoplasm</keyword>
<evidence type="ECO:0000256" key="3">
    <source>
        <dbReference type="ARBA" id="ARBA00022842"/>
    </source>
</evidence>
<feature type="region of interest" description="Disordered" evidence="6">
    <location>
        <begin position="37"/>
        <end position="56"/>
    </location>
</feature>
<evidence type="ECO:0000313" key="8">
    <source>
        <dbReference type="EMBL" id="MBW8269447.1"/>
    </source>
</evidence>
<feature type="domain" description="Hflx-type G" evidence="7">
    <location>
        <begin position="235"/>
        <end position="407"/>
    </location>
</feature>
<dbReference type="Gene3D" id="3.40.50.300">
    <property type="entry name" value="P-loop containing nucleotide triphosphate hydrolases"/>
    <property type="match status" value="1"/>
</dbReference>
<dbReference type="InterPro" id="IPR006073">
    <property type="entry name" value="GTP-bd"/>
</dbReference>
<dbReference type="NCBIfam" id="TIGR03156">
    <property type="entry name" value="GTP_HflX"/>
    <property type="match status" value="1"/>
</dbReference>
<evidence type="ECO:0000256" key="2">
    <source>
        <dbReference type="ARBA" id="ARBA00022741"/>
    </source>
</evidence>
<comment type="similarity">
    <text evidence="5">Belongs to the TRAFAC class OBG-HflX-like GTPase superfamily. HflX GTPase family.</text>
</comment>
<dbReference type="InterPro" id="IPR042108">
    <property type="entry name" value="GTPase_HflX_N_sf"/>
</dbReference>
<dbReference type="SUPFAM" id="SSF52540">
    <property type="entry name" value="P-loop containing nucleoside triphosphate hydrolases"/>
    <property type="match status" value="1"/>
</dbReference>
<comment type="caution">
    <text evidence="8">The sequence shown here is derived from an EMBL/GenBank/DDBJ whole genome shotgun (WGS) entry which is preliminary data.</text>
</comment>
<evidence type="ECO:0000313" key="9">
    <source>
        <dbReference type="Proteomes" id="UP001519924"/>
    </source>
</evidence>
<sequence>MAAENGAPRPVAGDGTGHGPTRAAVILPLERPQRVAPFGAAAGPAGPSPNGGGSAQRAAEARLAEAMGLAASIGLTVVHTAIHPLRAPRPSTLLGEGQVAMAKQAIAAQGVTVAVVDAALSPVQQRNLERAWGCKVIDRTGLILEIFGERARTKEGALQVELAHLEYQRTRLVRSWTHLERQRGGFGFLGGPGESQIEIDRRLIGERIVKLKKELEQVRRTRGLHRRARERVPYPVIALVGYTNAGKSTLFNALTGAGVYAQDQLFATLDPTMRAIRLPSGRTAILSDTVGFISDLPHQLVEAFRATLEEVAAADIILHVRDVSHPDTLAQRADVLRVLAEMAEGPDATLDPDWPARVIEVLNKADLLGGVAQVPGQATTAIAVSALTGEGLETLRHILDERLAAGLEIAEYAIPPADGARLAWLYQHGEVLRREDAEDAIRVTVRLHPSDRARFEQRSAP</sequence>
<accession>A0ABS7F1F1</accession>
<dbReference type="Gene3D" id="6.10.250.2860">
    <property type="match status" value="1"/>
</dbReference>
<dbReference type="PANTHER" id="PTHR10229:SF0">
    <property type="entry name" value="GTP-BINDING PROTEIN 6-RELATED"/>
    <property type="match status" value="1"/>
</dbReference>
<dbReference type="Pfam" id="PF01926">
    <property type="entry name" value="MMR_HSR1"/>
    <property type="match status" value="1"/>
</dbReference>
<dbReference type="InterPro" id="IPR045498">
    <property type="entry name" value="HflX_C"/>
</dbReference>
<dbReference type="EMBL" id="JAHZUY010000015">
    <property type="protein sequence ID" value="MBW8269447.1"/>
    <property type="molecule type" value="Genomic_DNA"/>
</dbReference>
<reference evidence="8 9" key="1">
    <citation type="submission" date="2021-08" db="EMBL/GenBank/DDBJ databases">
        <title>Caldovatus sediminis gen. nov., sp. nov., a moderately thermophilic bacterium isolated from a hot spring.</title>
        <authorList>
            <person name="Hu C.-J."/>
            <person name="Li W.-J."/>
            <person name="Xian W.-D."/>
        </authorList>
    </citation>
    <scope>NUCLEOTIDE SEQUENCE [LARGE SCALE GENOMIC DNA]</scope>
    <source>
        <strain evidence="8 9">SYSU G05006</strain>
    </source>
</reference>
<evidence type="ECO:0000256" key="1">
    <source>
        <dbReference type="ARBA" id="ARBA00022723"/>
    </source>
</evidence>
<keyword evidence="3" id="KW-0460">Magnesium</keyword>
<gene>
    <name evidence="5 8" type="primary">hflX</name>
    <name evidence="8" type="ORF">K1J50_08090</name>
</gene>
<keyword evidence="9" id="KW-1185">Reference proteome</keyword>
<dbReference type="CDD" id="cd01878">
    <property type="entry name" value="HflX"/>
    <property type="match status" value="1"/>
</dbReference>
<dbReference type="Pfam" id="PF16360">
    <property type="entry name" value="GTP-bdg_M"/>
    <property type="match status" value="1"/>
</dbReference>
<proteinExistence type="inferred from homology"/>
<dbReference type="PROSITE" id="PS51705">
    <property type="entry name" value="G_HFLX"/>
    <property type="match status" value="1"/>
</dbReference>
<dbReference type="Gene3D" id="3.40.50.11060">
    <property type="entry name" value="GTPase HflX, N-terminal domain"/>
    <property type="match status" value="1"/>
</dbReference>